<sequence length="147" mass="16215">MNGSASFGTIHDGNVLTGITASGSGTQNFNFHNSRPSLSSCQVISYHRNGSFVDRFEITEKLKTMLSPTVKGDRTAALWGLGGSGKTNIALEFAYERSHNDRCSVFWVHVDNETTFTQDYKTMAMALGLRRKLDGQDLYKAVRTGIQ</sequence>
<keyword evidence="2" id="KW-1185">Reference proteome</keyword>
<dbReference type="Gene3D" id="3.40.50.300">
    <property type="entry name" value="P-loop containing nucleotide triphosphate hydrolases"/>
    <property type="match status" value="1"/>
</dbReference>
<name>A0A9P9J5N1_9HYPO</name>
<dbReference type="OrthoDB" id="5986190at2759"/>
<gene>
    <name evidence="1" type="ORF">B0J13DRAFT_254112</name>
</gene>
<protein>
    <recommendedName>
        <fullName evidence="3">NB-ARC domain-containing protein</fullName>
    </recommendedName>
</protein>
<reference evidence="1" key="1">
    <citation type="journal article" date="2021" name="Nat. Commun.">
        <title>Genetic determinants of endophytism in the Arabidopsis root mycobiome.</title>
        <authorList>
            <person name="Mesny F."/>
            <person name="Miyauchi S."/>
            <person name="Thiergart T."/>
            <person name="Pickel B."/>
            <person name="Atanasova L."/>
            <person name="Karlsson M."/>
            <person name="Huettel B."/>
            <person name="Barry K.W."/>
            <person name="Haridas S."/>
            <person name="Chen C."/>
            <person name="Bauer D."/>
            <person name="Andreopoulos W."/>
            <person name="Pangilinan J."/>
            <person name="LaButti K."/>
            <person name="Riley R."/>
            <person name="Lipzen A."/>
            <person name="Clum A."/>
            <person name="Drula E."/>
            <person name="Henrissat B."/>
            <person name="Kohler A."/>
            <person name="Grigoriev I.V."/>
            <person name="Martin F.M."/>
            <person name="Hacquard S."/>
        </authorList>
    </citation>
    <scope>NUCLEOTIDE SEQUENCE</scope>
    <source>
        <strain evidence="1">MPI-CAGE-AT-0021</strain>
    </source>
</reference>
<evidence type="ECO:0000313" key="1">
    <source>
        <dbReference type="EMBL" id="KAH7152007.1"/>
    </source>
</evidence>
<comment type="caution">
    <text evidence="1">The sequence shown here is derived from an EMBL/GenBank/DDBJ whole genome shotgun (WGS) entry which is preliminary data.</text>
</comment>
<evidence type="ECO:0008006" key="3">
    <source>
        <dbReference type="Google" id="ProtNLM"/>
    </source>
</evidence>
<proteinExistence type="predicted"/>
<organism evidence="1 2">
    <name type="scientific">Dactylonectria estremocensis</name>
    <dbReference type="NCBI Taxonomy" id="1079267"/>
    <lineage>
        <taxon>Eukaryota</taxon>
        <taxon>Fungi</taxon>
        <taxon>Dikarya</taxon>
        <taxon>Ascomycota</taxon>
        <taxon>Pezizomycotina</taxon>
        <taxon>Sordariomycetes</taxon>
        <taxon>Hypocreomycetidae</taxon>
        <taxon>Hypocreales</taxon>
        <taxon>Nectriaceae</taxon>
        <taxon>Dactylonectria</taxon>
    </lineage>
</organism>
<evidence type="ECO:0000313" key="2">
    <source>
        <dbReference type="Proteomes" id="UP000717696"/>
    </source>
</evidence>
<dbReference type="SUPFAM" id="SSF52540">
    <property type="entry name" value="P-loop containing nucleoside triphosphate hydrolases"/>
    <property type="match status" value="1"/>
</dbReference>
<dbReference type="InterPro" id="IPR027417">
    <property type="entry name" value="P-loop_NTPase"/>
</dbReference>
<dbReference type="AlphaFoldDB" id="A0A9P9J5N1"/>
<dbReference type="Proteomes" id="UP000717696">
    <property type="component" value="Unassembled WGS sequence"/>
</dbReference>
<accession>A0A9P9J5N1</accession>
<dbReference type="EMBL" id="JAGMUU010000005">
    <property type="protein sequence ID" value="KAH7152007.1"/>
    <property type="molecule type" value="Genomic_DNA"/>
</dbReference>